<dbReference type="EMBL" id="KN657976">
    <property type="protein sequence ID" value="KHN21293.1"/>
    <property type="molecule type" value="Genomic_DNA"/>
</dbReference>
<keyword evidence="1" id="KW-0812">Transmembrane</keyword>
<feature type="transmembrane region" description="Helical" evidence="1">
    <location>
        <begin position="92"/>
        <end position="112"/>
    </location>
</feature>
<name>A0A0B2QN44_GLYSO</name>
<organism evidence="2">
    <name type="scientific">Glycine soja</name>
    <name type="common">Wild soybean</name>
    <dbReference type="NCBI Taxonomy" id="3848"/>
    <lineage>
        <taxon>Eukaryota</taxon>
        <taxon>Viridiplantae</taxon>
        <taxon>Streptophyta</taxon>
        <taxon>Embryophyta</taxon>
        <taxon>Tracheophyta</taxon>
        <taxon>Spermatophyta</taxon>
        <taxon>Magnoliopsida</taxon>
        <taxon>eudicotyledons</taxon>
        <taxon>Gunneridae</taxon>
        <taxon>Pentapetalae</taxon>
        <taxon>rosids</taxon>
        <taxon>fabids</taxon>
        <taxon>Fabales</taxon>
        <taxon>Fabaceae</taxon>
        <taxon>Papilionoideae</taxon>
        <taxon>50 kb inversion clade</taxon>
        <taxon>NPAAA clade</taxon>
        <taxon>indigoferoid/millettioid clade</taxon>
        <taxon>Phaseoleae</taxon>
        <taxon>Glycine</taxon>
        <taxon>Glycine subgen. Soja</taxon>
    </lineage>
</organism>
<protein>
    <submittedName>
        <fullName evidence="2">Uncharacterized protein</fullName>
    </submittedName>
</protein>
<evidence type="ECO:0000313" key="4">
    <source>
        <dbReference type="Proteomes" id="UP000289340"/>
    </source>
</evidence>
<sequence>MLTHIVTNPTHDTTTFSCFPLPYTMPKSRDCRVIVVNLVTSLARRCISFIYNDALTLCTPLRTATLGRERARTSPGSKNIPQSTARCGRGRILLCSMLLAWYPMIRFFFFFLRHR</sequence>
<evidence type="ECO:0000313" key="3">
    <source>
        <dbReference type="EMBL" id="RZB80606.1"/>
    </source>
</evidence>
<proteinExistence type="predicted"/>
<dbReference type="Proteomes" id="UP000289340">
    <property type="component" value="Chromosome 11"/>
</dbReference>
<keyword evidence="1" id="KW-0472">Membrane</keyword>
<gene>
    <name evidence="3" type="ORF">D0Y65_030351</name>
    <name evidence="2" type="ORF">glysoja_024793</name>
</gene>
<reference evidence="2" key="1">
    <citation type="submission" date="2014-07" db="EMBL/GenBank/DDBJ databases">
        <title>Identification of a novel salt tolerance gene in wild soybean by whole-genome sequencing.</title>
        <authorList>
            <person name="Lam H.-M."/>
            <person name="Qi X."/>
            <person name="Li M.-W."/>
            <person name="Liu X."/>
            <person name="Xie M."/>
            <person name="Ni M."/>
            <person name="Xu X."/>
        </authorList>
    </citation>
    <scope>NUCLEOTIDE SEQUENCE [LARGE SCALE GENOMIC DNA]</scope>
    <source>
        <tissue evidence="2">Root</tissue>
    </source>
</reference>
<reference evidence="3 4" key="2">
    <citation type="submission" date="2018-09" db="EMBL/GenBank/DDBJ databases">
        <title>A high-quality reference genome of wild soybean provides a powerful tool to mine soybean genomes.</title>
        <authorList>
            <person name="Xie M."/>
            <person name="Chung C.Y.L."/>
            <person name="Li M.-W."/>
            <person name="Wong F.-L."/>
            <person name="Chan T.-F."/>
            <person name="Lam H.-M."/>
        </authorList>
    </citation>
    <scope>NUCLEOTIDE SEQUENCE [LARGE SCALE GENOMIC DNA]</scope>
    <source>
        <strain evidence="4">cv. W05</strain>
        <tissue evidence="3">Hypocotyl of etiolated seedlings</tissue>
    </source>
</reference>
<keyword evidence="1" id="KW-1133">Transmembrane helix</keyword>
<dbReference type="EMBL" id="QZWG01000011">
    <property type="protein sequence ID" value="RZB80606.1"/>
    <property type="molecule type" value="Genomic_DNA"/>
</dbReference>
<dbReference type="Proteomes" id="UP000053555">
    <property type="component" value="Unassembled WGS sequence"/>
</dbReference>
<keyword evidence="4" id="KW-1185">Reference proteome</keyword>
<evidence type="ECO:0000256" key="1">
    <source>
        <dbReference type="SAM" id="Phobius"/>
    </source>
</evidence>
<dbReference type="AlphaFoldDB" id="A0A0B2QN44"/>
<accession>A0A0B2QN44</accession>
<evidence type="ECO:0000313" key="2">
    <source>
        <dbReference type="EMBL" id="KHN21293.1"/>
    </source>
</evidence>